<dbReference type="PANTHER" id="PTHR24251">
    <property type="entry name" value="OVOCHYMASE-RELATED"/>
    <property type="match status" value="1"/>
</dbReference>
<name>A0A8S3ZCM4_9EUPU</name>
<reference evidence="5" key="1">
    <citation type="submission" date="2021-04" db="EMBL/GenBank/DDBJ databases">
        <authorList>
            <consortium name="Molecular Ecology Group"/>
        </authorList>
    </citation>
    <scope>NUCLEOTIDE SEQUENCE</scope>
</reference>
<dbReference type="AlphaFoldDB" id="A0A8S3ZCM4"/>
<dbReference type="PANTHER" id="PTHR24251:SF37">
    <property type="entry name" value="CUB DOMAIN-CONTAINING PROTEIN"/>
    <property type="match status" value="1"/>
</dbReference>
<dbReference type="InterPro" id="IPR000859">
    <property type="entry name" value="CUB_dom"/>
</dbReference>
<keyword evidence="2" id="KW-1015">Disulfide bond</keyword>
<dbReference type="Proteomes" id="UP000678393">
    <property type="component" value="Unassembled WGS sequence"/>
</dbReference>
<evidence type="ECO:0000256" key="3">
    <source>
        <dbReference type="PROSITE-ProRule" id="PRU00059"/>
    </source>
</evidence>
<dbReference type="OrthoDB" id="6156011at2759"/>
<dbReference type="PROSITE" id="PS01180">
    <property type="entry name" value="CUB"/>
    <property type="match status" value="2"/>
</dbReference>
<dbReference type="CDD" id="cd00041">
    <property type="entry name" value="CUB"/>
    <property type="match status" value="2"/>
</dbReference>
<evidence type="ECO:0000313" key="5">
    <source>
        <dbReference type="EMBL" id="CAG5124846.1"/>
    </source>
</evidence>
<sequence length="255" mass="28158">MVTSLHQSGSCDVRIAVKSGQEVELTSPNYPHNFPSQLHCFYDLTTEFTAGEILRLTILDVSLSCDNPDTTLEVFDAFSTSAMYLGKVCVGGLTTFVSPRERLYLIFKSRSGASGGTTSRGFKLTVKSLPEFTHCYSEKALVMPVSLQPQQFISPYYPLQVAPNVHCRWLLKAPLGHRIHLDILHADMKGSDDCVNFGLYIYDGKTSYDDEKLAAVCSNSSRSFCSTSSYLMVVFTSTAHVLHSGGGVKLRYYSS</sequence>
<dbReference type="SMART" id="SM00042">
    <property type="entry name" value="CUB"/>
    <property type="match status" value="2"/>
</dbReference>
<evidence type="ECO:0000259" key="4">
    <source>
        <dbReference type="PROSITE" id="PS01180"/>
    </source>
</evidence>
<dbReference type="InterPro" id="IPR035914">
    <property type="entry name" value="Sperma_CUB_dom_sf"/>
</dbReference>
<dbReference type="Gene3D" id="2.60.120.290">
    <property type="entry name" value="Spermadhesin, CUB domain"/>
    <property type="match status" value="2"/>
</dbReference>
<evidence type="ECO:0000256" key="2">
    <source>
        <dbReference type="ARBA" id="ARBA00023157"/>
    </source>
</evidence>
<feature type="non-terminal residue" evidence="5">
    <location>
        <position position="255"/>
    </location>
</feature>
<evidence type="ECO:0000313" key="6">
    <source>
        <dbReference type="Proteomes" id="UP000678393"/>
    </source>
</evidence>
<dbReference type="SUPFAM" id="SSF49854">
    <property type="entry name" value="Spermadhesin, CUB domain"/>
    <property type="match status" value="2"/>
</dbReference>
<gene>
    <name evidence="5" type="ORF">CUNI_LOCUS10404</name>
</gene>
<organism evidence="5 6">
    <name type="scientific">Candidula unifasciata</name>
    <dbReference type="NCBI Taxonomy" id="100452"/>
    <lineage>
        <taxon>Eukaryota</taxon>
        <taxon>Metazoa</taxon>
        <taxon>Spiralia</taxon>
        <taxon>Lophotrochozoa</taxon>
        <taxon>Mollusca</taxon>
        <taxon>Gastropoda</taxon>
        <taxon>Heterobranchia</taxon>
        <taxon>Euthyneura</taxon>
        <taxon>Panpulmonata</taxon>
        <taxon>Eupulmonata</taxon>
        <taxon>Stylommatophora</taxon>
        <taxon>Helicina</taxon>
        <taxon>Helicoidea</taxon>
        <taxon>Geomitridae</taxon>
        <taxon>Candidula</taxon>
    </lineage>
</organism>
<comment type="caution">
    <text evidence="5">The sequence shown here is derived from an EMBL/GenBank/DDBJ whole genome shotgun (WGS) entry which is preliminary data.</text>
</comment>
<feature type="domain" description="CUB" evidence="4">
    <location>
        <begin position="11"/>
        <end position="129"/>
    </location>
</feature>
<accession>A0A8S3ZCM4</accession>
<dbReference type="Pfam" id="PF00431">
    <property type="entry name" value="CUB"/>
    <property type="match status" value="2"/>
</dbReference>
<feature type="domain" description="CUB" evidence="4">
    <location>
        <begin position="135"/>
        <end position="255"/>
    </location>
</feature>
<comment type="caution">
    <text evidence="3">Lacks conserved residue(s) required for the propagation of feature annotation.</text>
</comment>
<dbReference type="EMBL" id="CAJHNH020001890">
    <property type="protein sequence ID" value="CAG5124846.1"/>
    <property type="molecule type" value="Genomic_DNA"/>
</dbReference>
<keyword evidence="6" id="KW-1185">Reference proteome</keyword>
<keyword evidence="1" id="KW-0677">Repeat</keyword>
<proteinExistence type="predicted"/>
<evidence type="ECO:0000256" key="1">
    <source>
        <dbReference type="ARBA" id="ARBA00022737"/>
    </source>
</evidence>
<protein>
    <recommendedName>
        <fullName evidence="4">CUB domain-containing protein</fullName>
    </recommendedName>
</protein>